<dbReference type="InterPro" id="IPR000120">
    <property type="entry name" value="Amidase"/>
</dbReference>
<dbReference type="AlphaFoldDB" id="A0A9X9XBM3"/>
<dbReference type="Pfam" id="PF01425">
    <property type="entry name" value="Amidase"/>
    <property type="match status" value="1"/>
</dbReference>
<comment type="caution">
    <text evidence="3">The sequence shown here is derived from an EMBL/GenBank/DDBJ whole genome shotgun (WGS) entry which is preliminary data.</text>
</comment>
<dbReference type="Gene3D" id="3.90.1300.10">
    <property type="entry name" value="Amidase signature (AS) domain"/>
    <property type="match status" value="1"/>
</dbReference>
<gene>
    <name evidence="3" type="ORF">GXW74_11470</name>
</gene>
<accession>A0A9X9XBM3</accession>
<evidence type="ECO:0000313" key="3">
    <source>
        <dbReference type="EMBL" id="MBR0681109.1"/>
    </source>
</evidence>
<evidence type="ECO:0000256" key="1">
    <source>
        <dbReference type="ARBA" id="ARBA00009199"/>
    </source>
</evidence>
<proteinExistence type="inferred from homology"/>
<feature type="domain" description="Amidase" evidence="2">
    <location>
        <begin position="27"/>
        <end position="437"/>
    </location>
</feature>
<keyword evidence="4" id="KW-1185">Reference proteome</keyword>
<evidence type="ECO:0000313" key="4">
    <source>
        <dbReference type="Proteomes" id="UP001138709"/>
    </source>
</evidence>
<dbReference type="InterPro" id="IPR023631">
    <property type="entry name" value="Amidase_dom"/>
</dbReference>
<dbReference type="PANTHER" id="PTHR11895:SF7">
    <property type="entry name" value="GLUTAMYL-TRNA(GLN) AMIDOTRANSFERASE SUBUNIT A, MITOCHONDRIAL"/>
    <property type="match status" value="1"/>
</dbReference>
<organism evidence="3 4">
    <name type="scientific">Neoroseomonas eburnea</name>
    <dbReference type="NCBI Taxonomy" id="1346889"/>
    <lineage>
        <taxon>Bacteria</taxon>
        <taxon>Pseudomonadati</taxon>
        <taxon>Pseudomonadota</taxon>
        <taxon>Alphaproteobacteria</taxon>
        <taxon>Acetobacterales</taxon>
        <taxon>Acetobacteraceae</taxon>
        <taxon>Neoroseomonas</taxon>
    </lineage>
</organism>
<protein>
    <submittedName>
        <fullName evidence="3">Amidase</fullName>
    </submittedName>
</protein>
<dbReference type="GO" id="GO:0003824">
    <property type="term" value="F:catalytic activity"/>
    <property type="evidence" value="ECO:0007669"/>
    <property type="project" value="InterPro"/>
</dbReference>
<dbReference type="RefSeq" id="WP_211846639.1">
    <property type="nucleotide sequence ID" value="NZ_JAAEDL010000009.1"/>
</dbReference>
<evidence type="ECO:0000259" key="2">
    <source>
        <dbReference type="Pfam" id="PF01425"/>
    </source>
</evidence>
<sequence length="457" mass="47915">MTDALWRLPATDLAARFRRRDATPGAALEAILARIAEANPAINAFATLDEAGARAAARAADARFAAGAPLGPMDGIPVSIKDNITVAGLRCAWGSELFLDHVPEADETPVARLRAQGAVILGKTNVSEFTMGPGQCATRAFGVTRNPWNAALTPGASTGGGAAAVASGMGPIALGTDGGGSIRRPASHCGLLGLKPSTGRVARRNGLPVILDDCEVIGPVARTVDDLALALAAIQGPLEEDRLSIGVPGPMREPAPPKGLRILYVPRVGTWAVDAPIAESCAAAARAWEALGHRVEEGTLPVELDLFDRHWPDIGAAGLAWLLRGRDWRGRIGAYYEEMMERGQRLTAADYIDALAAFREVQARFAGAFRQWDLIMTPSAGALPWSAEDPGPPHHRAFTGIVNAGGLPGVSIPCAPSGDGLPIGFQLIAPFGGDWTLVAMARQFESARPWAERWPGG</sequence>
<comment type="similarity">
    <text evidence="1">Belongs to the amidase family.</text>
</comment>
<dbReference type="Proteomes" id="UP001138709">
    <property type="component" value="Unassembled WGS sequence"/>
</dbReference>
<name>A0A9X9XBM3_9PROT</name>
<dbReference type="PANTHER" id="PTHR11895">
    <property type="entry name" value="TRANSAMIDASE"/>
    <property type="match status" value="1"/>
</dbReference>
<dbReference type="InterPro" id="IPR036928">
    <property type="entry name" value="AS_sf"/>
</dbReference>
<reference evidence="3" key="1">
    <citation type="submission" date="2020-01" db="EMBL/GenBank/DDBJ databases">
        <authorList>
            <person name="Rat A."/>
        </authorList>
    </citation>
    <scope>NUCLEOTIDE SEQUENCE</scope>
    <source>
        <strain evidence="3">LMG 31228</strain>
    </source>
</reference>
<dbReference type="EMBL" id="JAAEDL010000009">
    <property type="protein sequence ID" value="MBR0681109.1"/>
    <property type="molecule type" value="Genomic_DNA"/>
</dbReference>
<reference evidence="3" key="2">
    <citation type="journal article" date="2021" name="Syst. Appl. Microbiol.">
        <title>Roseomonas hellenica sp. nov., isolated from roots of wild-growing Alkanna tinctoria.</title>
        <authorList>
            <person name="Rat A."/>
            <person name="Naranjo H.D."/>
            <person name="Lebbe L."/>
            <person name="Cnockaert M."/>
            <person name="Krigas N."/>
            <person name="Grigoriadou K."/>
            <person name="Maloupa E."/>
            <person name="Willems A."/>
        </authorList>
    </citation>
    <scope>NUCLEOTIDE SEQUENCE</scope>
    <source>
        <strain evidence="3">LMG 31228</strain>
    </source>
</reference>
<dbReference type="SUPFAM" id="SSF75304">
    <property type="entry name" value="Amidase signature (AS) enzymes"/>
    <property type="match status" value="1"/>
</dbReference>